<dbReference type="InterPro" id="IPR002145">
    <property type="entry name" value="CopG"/>
</dbReference>
<dbReference type="InterPro" id="IPR010985">
    <property type="entry name" value="Ribbon_hlx_hlx"/>
</dbReference>
<organism evidence="2">
    <name type="scientific">mine drainage metagenome</name>
    <dbReference type="NCBI Taxonomy" id="410659"/>
    <lineage>
        <taxon>unclassified sequences</taxon>
        <taxon>metagenomes</taxon>
        <taxon>ecological metagenomes</taxon>
    </lineage>
</organism>
<gene>
    <name evidence="2" type="ORF">GALL_280430</name>
</gene>
<dbReference type="Pfam" id="PF01402">
    <property type="entry name" value="RHH_1"/>
    <property type="match status" value="1"/>
</dbReference>
<sequence>MHTMEHILIRKTNMASTPYQRFAITVPERLAAQIERACEAEGRNRSEFFREAVRVYFASKSREPQLLMPTGEEERVDNPFHAFTEWNSEADSIYDTLR</sequence>
<dbReference type="EMBL" id="MLJW01000306">
    <property type="protein sequence ID" value="OIQ90044.1"/>
    <property type="molecule type" value="Genomic_DNA"/>
</dbReference>
<feature type="domain" description="Ribbon-helix-helix protein CopG" evidence="1">
    <location>
        <begin position="21"/>
        <end position="56"/>
    </location>
</feature>
<dbReference type="CDD" id="cd22231">
    <property type="entry name" value="RHH_NikR_HicB-like"/>
    <property type="match status" value="1"/>
</dbReference>
<comment type="caution">
    <text evidence="2">The sequence shown here is derived from an EMBL/GenBank/DDBJ whole genome shotgun (WGS) entry which is preliminary data.</text>
</comment>
<evidence type="ECO:0000313" key="2">
    <source>
        <dbReference type="EMBL" id="OIQ90044.1"/>
    </source>
</evidence>
<dbReference type="SUPFAM" id="SSF47598">
    <property type="entry name" value="Ribbon-helix-helix"/>
    <property type="match status" value="1"/>
</dbReference>
<accession>A0A1J5RD51</accession>
<dbReference type="AlphaFoldDB" id="A0A1J5RD51"/>
<name>A0A1J5RD51_9ZZZZ</name>
<protein>
    <submittedName>
        <fullName evidence="2">Ribbon-helix-helix protein, copG family</fullName>
    </submittedName>
</protein>
<evidence type="ECO:0000259" key="1">
    <source>
        <dbReference type="Pfam" id="PF01402"/>
    </source>
</evidence>
<dbReference type="InterPro" id="IPR013321">
    <property type="entry name" value="Arc_rbn_hlx_hlx"/>
</dbReference>
<reference evidence="2" key="1">
    <citation type="submission" date="2016-10" db="EMBL/GenBank/DDBJ databases">
        <title>Sequence of Gallionella enrichment culture.</title>
        <authorList>
            <person name="Poehlein A."/>
            <person name="Muehling M."/>
            <person name="Daniel R."/>
        </authorList>
    </citation>
    <scope>NUCLEOTIDE SEQUENCE</scope>
</reference>
<dbReference type="Gene3D" id="1.10.1220.10">
    <property type="entry name" value="Met repressor-like"/>
    <property type="match status" value="1"/>
</dbReference>
<dbReference type="GO" id="GO:0006355">
    <property type="term" value="P:regulation of DNA-templated transcription"/>
    <property type="evidence" value="ECO:0007669"/>
    <property type="project" value="InterPro"/>
</dbReference>
<proteinExistence type="predicted"/>